<gene>
    <name evidence="3" type="ORF">AVDCRST_MAG77-264</name>
</gene>
<dbReference type="InterPro" id="IPR039331">
    <property type="entry name" value="PAPs-like"/>
</dbReference>
<reference evidence="3" key="1">
    <citation type="submission" date="2020-02" db="EMBL/GenBank/DDBJ databases">
        <authorList>
            <person name="Meier V. D."/>
        </authorList>
    </citation>
    <scope>NUCLEOTIDE SEQUENCE</scope>
    <source>
        <strain evidence="3">AVDCRST_MAG77</strain>
    </source>
</reference>
<dbReference type="Gene3D" id="3.60.21.10">
    <property type="match status" value="1"/>
</dbReference>
<dbReference type="SUPFAM" id="SSF56300">
    <property type="entry name" value="Metallo-dependent phosphatases"/>
    <property type="match status" value="1"/>
</dbReference>
<protein>
    <recommendedName>
        <fullName evidence="2">Calcineurin-like phosphoesterase domain-containing protein</fullName>
    </recommendedName>
</protein>
<dbReference type="AlphaFoldDB" id="A0A6J4H491"/>
<dbReference type="GO" id="GO:0003993">
    <property type="term" value="F:acid phosphatase activity"/>
    <property type="evidence" value="ECO:0007669"/>
    <property type="project" value="InterPro"/>
</dbReference>
<evidence type="ECO:0000256" key="1">
    <source>
        <dbReference type="ARBA" id="ARBA00022729"/>
    </source>
</evidence>
<dbReference type="Pfam" id="PF00149">
    <property type="entry name" value="Metallophos"/>
    <property type="match status" value="1"/>
</dbReference>
<dbReference type="InterPro" id="IPR029052">
    <property type="entry name" value="Metallo-depent_PP-like"/>
</dbReference>
<dbReference type="PANTHER" id="PTHR22953:SF153">
    <property type="entry name" value="PURPLE ACID PHOSPHATASE"/>
    <property type="match status" value="1"/>
</dbReference>
<feature type="domain" description="Calcineurin-like phosphoesterase" evidence="2">
    <location>
        <begin position="161"/>
        <end position="344"/>
    </location>
</feature>
<dbReference type="EMBL" id="CADCTC010000002">
    <property type="protein sequence ID" value="CAA9210973.1"/>
    <property type="molecule type" value="Genomic_DNA"/>
</dbReference>
<sequence>MHCSRQSLVLCRNRVALVCLAAAVVVLAASRFPVRSSGNVPAAQALESVVLPAQGSCGFTLGFAALRTLVGTETIGECLEDEHFNPGNGNAEQRTARGLLVWRKADNWTAFTDGYVTWVNGPLGVQRRLNTQRFDWEGDAGASGTEVIDASPAPGAQPAVTVLAAGDVAGCAPAQRAGADATARLLDTHPGAVLVLGDAAYDSGTADEFQRCYAPTWGRHVERTYPAPGNHEYLTPGAAGYFAYFGAAAGEAGRGYYSYRLGDWLVVSLNSNCAAVGGCGAGSTQDRWLRATLAANPVRCTLAYMHHPRFSSGEHGGDVTLEPLWRALYDGGADLVLAGHDHNYERFAPQTPSGQADPQRGLRSFVVGTGGVGTRAIPRQVPNSEVRRTGTLGVLKLTLAAAGYDWDFIPVAGQTFRDTGSASCH</sequence>
<dbReference type="InterPro" id="IPR004843">
    <property type="entry name" value="Calcineurin-like_PHP"/>
</dbReference>
<dbReference type="PANTHER" id="PTHR22953">
    <property type="entry name" value="ACID PHOSPHATASE RELATED"/>
    <property type="match status" value="1"/>
</dbReference>
<accession>A0A6J4H491</accession>
<proteinExistence type="predicted"/>
<keyword evidence="1" id="KW-0732">Signal</keyword>
<evidence type="ECO:0000313" key="3">
    <source>
        <dbReference type="EMBL" id="CAA9210973.1"/>
    </source>
</evidence>
<organism evidence="3">
    <name type="scientific">uncultured Chloroflexota bacterium</name>
    <dbReference type="NCBI Taxonomy" id="166587"/>
    <lineage>
        <taxon>Bacteria</taxon>
        <taxon>Bacillati</taxon>
        <taxon>Chloroflexota</taxon>
        <taxon>environmental samples</taxon>
    </lineage>
</organism>
<name>A0A6J4H491_9CHLR</name>
<evidence type="ECO:0000259" key="2">
    <source>
        <dbReference type="Pfam" id="PF00149"/>
    </source>
</evidence>